<comment type="caution">
    <text evidence="1">The sequence shown here is derived from an EMBL/GenBank/DDBJ whole genome shotgun (WGS) entry which is preliminary data.</text>
</comment>
<proteinExistence type="predicted"/>
<organism evidence="1">
    <name type="scientific">marine sediment metagenome</name>
    <dbReference type="NCBI Taxonomy" id="412755"/>
    <lineage>
        <taxon>unclassified sequences</taxon>
        <taxon>metagenomes</taxon>
        <taxon>ecological metagenomes</taxon>
    </lineage>
</organism>
<gene>
    <name evidence="1" type="ORF">LCGC14_2824980</name>
</gene>
<reference evidence="1" key="1">
    <citation type="journal article" date="2015" name="Nature">
        <title>Complex archaea that bridge the gap between prokaryotes and eukaryotes.</title>
        <authorList>
            <person name="Spang A."/>
            <person name="Saw J.H."/>
            <person name="Jorgensen S.L."/>
            <person name="Zaremba-Niedzwiedzka K."/>
            <person name="Martijn J."/>
            <person name="Lind A.E."/>
            <person name="van Eijk R."/>
            <person name="Schleper C."/>
            <person name="Guy L."/>
            <person name="Ettema T.J."/>
        </authorList>
    </citation>
    <scope>NUCLEOTIDE SEQUENCE</scope>
</reference>
<feature type="non-terminal residue" evidence="1">
    <location>
        <position position="1"/>
    </location>
</feature>
<sequence>AEFISIVSSDTVNDILTGANATSVLIQGLDSDFIAIEEIVDLSSTSTNTTNQYIRVNKMEVNEVGNYTTSNAGIITGTAAVSGTVQIEIPIGAGKSKTTHFTVPAGLNLIITTFRVTMDTGKTIDITAKFRENADDVTRPMSPVITIRDLKGLDTPTSGVSLGNFKFNEKTDIWIVGVTSVGTSSIEVNYDFVLYAIGS</sequence>
<evidence type="ECO:0000313" key="1">
    <source>
        <dbReference type="EMBL" id="KKK80290.1"/>
    </source>
</evidence>
<accession>A0A0F8Z2K4</accession>
<protein>
    <submittedName>
        <fullName evidence="1">Uncharacterized protein</fullName>
    </submittedName>
</protein>
<dbReference type="AlphaFoldDB" id="A0A0F8Z2K4"/>
<dbReference type="EMBL" id="LAZR01053649">
    <property type="protein sequence ID" value="KKK80290.1"/>
    <property type="molecule type" value="Genomic_DNA"/>
</dbReference>
<name>A0A0F8Z2K4_9ZZZZ</name>